<keyword evidence="2" id="KW-0436">Ligase</keyword>
<dbReference type="EMBL" id="CP048711">
    <property type="protein sequence ID" value="QIB67101.1"/>
    <property type="molecule type" value="Genomic_DNA"/>
</dbReference>
<keyword evidence="6" id="KW-1185">Reference proteome</keyword>
<dbReference type="Gene3D" id="3.30.300.30">
    <property type="match status" value="1"/>
</dbReference>
<dbReference type="PROSITE" id="PS00455">
    <property type="entry name" value="AMP_BINDING"/>
    <property type="match status" value="1"/>
</dbReference>
<dbReference type="Proteomes" id="UP000477680">
    <property type="component" value="Chromosome"/>
</dbReference>
<dbReference type="Pfam" id="PF00501">
    <property type="entry name" value="AMP-binding"/>
    <property type="match status" value="1"/>
</dbReference>
<feature type="domain" description="AMP-dependent synthetase/ligase" evidence="3">
    <location>
        <begin position="27"/>
        <end position="417"/>
    </location>
</feature>
<evidence type="ECO:0000259" key="4">
    <source>
        <dbReference type="Pfam" id="PF13193"/>
    </source>
</evidence>
<dbReference type="GO" id="GO:0031956">
    <property type="term" value="F:medium-chain fatty acid-CoA ligase activity"/>
    <property type="evidence" value="ECO:0007669"/>
    <property type="project" value="TreeGrafter"/>
</dbReference>
<dbReference type="FunFam" id="3.30.300.30:FF:000008">
    <property type="entry name" value="2,3-dihydroxybenzoate-AMP ligase"/>
    <property type="match status" value="1"/>
</dbReference>
<dbReference type="InterPro" id="IPR045851">
    <property type="entry name" value="AMP-bd_C_sf"/>
</dbReference>
<dbReference type="Pfam" id="PF13193">
    <property type="entry name" value="AMP-binding_C"/>
    <property type="match status" value="1"/>
</dbReference>
<dbReference type="CDD" id="cd05917">
    <property type="entry name" value="FACL_like_2"/>
    <property type="match status" value="1"/>
</dbReference>
<reference evidence="5 6" key="1">
    <citation type="submission" date="2020-02" db="EMBL/GenBank/DDBJ databases">
        <title>Genome sequencing for Kineobactrum sp. M2.</title>
        <authorList>
            <person name="Park S.-J."/>
        </authorList>
    </citation>
    <scope>NUCLEOTIDE SEQUENCE [LARGE SCALE GENOMIC DNA]</scope>
    <source>
        <strain evidence="5 6">M2</strain>
    </source>
</reference>
<dbReference type="PANTHER" id="PTHR43201">
    <property type="entry name" value="ACYL-COA SYNTHETASE"/>
    <property type="match status" value="1"/>
</dbReference>
<dbReference type="InterPro" id="IPR020845">
    <property type="entry name" value="AMP-binding_CS"/>
</dbReference>
<evidence type="ECO:0000313" key="6">
    <source>
        <dbReference type="Proteomes" id="UP000477680"/>
    </source>
</evidence>
<sequence>MDKTLTYSELAGPTVPPLLNDTIGRVFDATTERFPERDGLIVRHQGIRWSYREYRQRVDELARGLLLLGIAAGDRVGIWAPNCYEWCLTQYATAKIGAIMVCINPAYRSYELEFALNKVQCKAVICAEKFKSSDYLGMLQQLAPELDSCAPGQLQSQKLPHLRCVIRMGEGVTAGMFNFANVCRRGAAEPMDQLTAASAALAPTDPINIQFTSGTTGNPKGATLSHLNILNNGKLVGDGMHLSEHDRLCIPVPLYHCFGMVMASLACVTHGSAAVFPGDAFEPRATLETVAEEYCTALHGVPTMFIAELDLPDFADFDLSSLRTGIMAGSTCPVEVMRRVMDRMHMSEVLIAYGQTETSPVNHMTTVDDSVEKRVGSVGRPAPHCEIKLVDAQGKVVPVGEKGEICCRGYSVMQGYWDDPERSAETIDSEGWLHSGDIGVMDADGYTQVTGRIKDMIIRGGENIYPREVEEFLYTHPYIQEAQVFGVPDERYGEQVCVWIKLQEGVSLDAGQIQEFCRDNITHFKIPRHVHFVEEFPMTVTGKIQKFVMREQMHRHLRAEQAGETEA</sequence>
<gene>
    <name evidence="5" type="ORF">G3T16_18570</name>
</gene>
<evidence type="ECO:0000259" key="3">
    <source>
        <dbReference type="Pfam" id="PF00501"/>
    </source>
</evidence>
<dbReference type="InterPro" id="IPR042099">
    <property type="entry name" value="ANL_N_sf"/>
</dbReference>
<dbReference type="PANTHER" id="PTHR43201:SF5">
    <property type="entry name" value="MEDIUM-CHAIN ACYL-COA LIGASE ACSF2, MITOCHONDRIAL"/>
    <property type="match status" value="1"/>
</dbReference>
<dbReference type="Gene3D" id="3.40.50.12780">
    <property type="entry name" value="N-terminal domain of ligase-like"/>
    <property type="match status" value="1"/>
</dbReference>
<feature type="domain" description="AMP-binding enzyme C-terminal" evidence="4">
    <location>
        <begin position="468"/>
        <end position="543"/>
    </location>
</feature>
<dbReference type="InterPro" id="IPR025110">
    <property type="entry name" value="AMP-bd_C"/>
</dbReference>
<evidence type="ECO:0000313" key="5">
    <source>
        <dbReference type="EMBL" id="QIB67101.1"/>
    </source>
</evidence>
<organism evidence="5 6">
    <name type="scientific">Kineobactrum salinum</name>
    <dbReference type="NCBI Taxonomy" id="2708301"/>
    <lineage>
        <taxon>Bacteria</taxon>
        <taxon>Pseudomonadati</taxon>
        <taxon>Pseudomonadota</taxon>
        <taxon>Gammaproteobacteria</taxon>
        <taxon>Cellvibrionales</taxon>
        <taxon>Halieaceae</taxon>
        <taxon>Kineobactrum</taxon>
    </lineage>
</organism>
<comment type="similarity">
    <text evidence="1">Belongs to the ATP-dependent AMP-binding enzyme family.</text>
</comment>
<dbReference type="InterPro" id="IPR000873">
    <property type="entry name" value="AMP-dep_synth/lig_dom"/>
</dbReference>
<accession>A0A6C0U4S6</accession>
<evidence type="ECO:0000256" key="2">
    <source>
        <dbReference type="ARBA" id="ARBA00022598"/>
    </source>
</evidence>
<protein>
    <submittedName>
        <fullName evidence="5">AMP-binding protein</fullName>
    </submittedName>
</protein>
<name>A0A6C0U4S6_9GAMM</name>
<proteinExistence type="inferred from homology"/>
<dbReference type="GO" id="GO:0006631">
    <property type="term" value="P:fatty acid metabolic process"/>
    <property type="evidence" value="ECO:0007669"/>
    <property type="project" value="TreeGrafter"/>
</dbReference>
<dbReference type="KEGG" id="kim:G3T16_18570"/>
<dbReference type="RefSeq" id="WP_163496529.1">
    <property type="nucleotide sequence ID" value="NZ_CP048711.1"/>
</dbReference>
<dbReference type="NCBIfam" id="NF009233">
    <property type="entry name" value="PRK12583.1"/>
    <property type="match status" value="1"/>
</dbReference>
<dbReference type="AlphaFoldDB" id="A0A6C0U4S6"/>
<evidence type="ECO:0000256" key="1">
    <source>
        <dbReference type="ARBA" id="ARBA00006432"/>
    </source>
</evidence>
<dbReference type="SUPFAM" id="SSF56801">
    <property type="entry name" value="Acetyl-CoA synthetase-like"/>
    <property type="match status" value="1"/>
</dbReference>
<dbReference type="FunFam" id="3.40.50.12780:FF:000003">
    <property type="entry name" value="Long-chain-fatty-acid--CoA ligase FadD"/>
    <property type="match status" value="1"/>
</dbReference>